<dbReference type="InterPro" id="IPR024455">
    <property type="entry name" value="Phage_capsid"/>
</dbReference>
<gene>
    <name evidence="4" type="ORF">LG632_08890</name>
</gene>
<evidence type="ECO:0000313" key="5">
    <source>
        <dbReference type="Proteomes" id="UP001199054"/>
    </source>
</evidence>
<accession>A0ABS8B4G8</accession>
<name>A0ABS8B4G8_9ACTN</name>
<keyword evidence="2" id="KW-0175">Coiled coil</keyword>
<dbReference type="EMBL" id="JAJAUY010000023">
    <property type="protein sequence ID" value="MCB5179501.1"/>
    <property type="molecule type" value="Genomic_DNA"/>
</dbReference>
<dbReference type="Pfam" id="PF05065">
    <property type="entry name" value="Phage_capsid"/>
    <property type="match status" value="1"/>
</dbReference>
<dbReference type="Proteomes" id="UP001199054">
    <property type="component" value="Unassembled WGS sequence"/>
</dbReference>
<comment type="caution">
    <text evidence="4">The sequence shown here is derived from an EMBL/GenBank/DDBJ whole genome shotgun (WGS) entry which is preliminary data.</text>
</comment>
<evidence type="ECO:0000256" key="1">
    <source>
        <dbReference type="ARBA" id="ARBA00004328"/>
    </source>
</evidence>
<evidence type="ECO:0000259" key="3">
    <source>
        <dbReference type="Pfam" id="PF05065"/>
    </source>
</evidence>
<dbReference type="InterPro" id="IPR054612">
    <property type="entry name" value="Phage_capsid-like_C"/>
</dbReference>
<dbReference type="NCBIfam" id="TIGR01554">
    <property type="entry name" value="major_cap_HK97"/>
    <property type="match status" value="1"/>
</dbReference>
<feature type="coiled-coil region" evidence="2">
    <location>
        <begin position="7"/>
        <end position="52"/>
    </location>
</feature>
<dbReference type="SUPFAM" id="SSF56563">
    <property type="entry name" value="Major capsid protein gp5"/>
    <property type="match status" value="1"/>
</dbReference>
<dbReference type="RefSeq" id="WP_226726326.1">
    <property type="nucleotide sequence ID" value="NZ_JAJAUY010000023.1"/>
</dbReference>
<evidence type="ECO:0000256" key="2">
    <source>
        <dbReference type="SAM" id="Coils"/>
    </source>
</evidence>
<feature type="domain" description="Phage capsid-like C-terminal" evidence="3">
    <location>
        <begin position="122"/>
        <end position="390"/>
    </location>
</feature>
<sequence length="395" mass="42190">MHFAAAAKAALEKRAGLINELRSVEADTTLSEAEKRERVERIDVDVRALEAEARESVERAEREAEVRSLAERAGGLVLPGPSGFRAGERDEAAELRAVARGELPGVDFDLRTATTGTAANAGNTKPVTFVAQVIEAMRERSPFLNRTRILTTGGGETMEWPVKNGRPTAAQVAENTAYGKSDGSWTKTNIGAYKYGVLLEATQEIVDDSALDILGILAQDAGEAVADKVVADLLVGDGSSKPWGWITRAAAGKTVANTAALTGDAVIDLQHSLLSPYRRNAVFMMNDSTLAVVRKLKDSTGNYLWQPSLQAGAPDMLLGTPVLTDPNVAPIGAGAKAIAYGDPSKYLTRQVKNLRVVRSDEYGFDRDVVAFKVTWRGSGDLFDTASVKTLVTTAA</sequence>
<protein>
    <submittedName>
        <fullName evidence="4">Phage major capsid protein</fullName>
    </submittedName>
</protein>
<dbReference type="Gene3D" id="3.30.2320.10">
    <property type="entry name" value="hypothetical protein PF0899 domain"/>
    <property type="match status" value="1"/>
</dbReference>
<comment type="subcellular location">
    <subcellularLocation>
        <location evidence="1">Virion</location>
    </subcellularLocation>
</comment>
<dbReference type="Gene3D" id="3.30.2400.10">
    <property type="entry name" value="Major capsid protein gp5"/>
    <property type="match status" value="1"/>
</dbReference>
<keyword evidence="5" id="KW-1185">Reference proteome</keyword>
<evidence type="ECO:0000313" key="4">
    <source>
        <dbReference type="EMBL" id="MCB5179501.1"/>
    </source>
</evidence>
<reference evidence="4 5" key="1">
    <citation type="submission" date="2021-10" db="EMBL/GenBank/DDBJ databases">
        <title>Streptomyces sp. strain SMC 277, a novel streptomycete isolated from soil.</title>
        <authorList>
            <person name="Chanama M."/>
        </authorList>
    </citation>
    <scope>NUCLEOTIDE SEQUENCE [LARGE SCALE GENOMIC DNA]</scope>
    <source>
        <strain evidence="4 5">SMC 277</strain>
    </source>
</reference>
<proteinExistence type="predicted"/>
<organism evidence="4 5">
    <name type="scientific">Streptomyces antimicrobicus</name>
    <dbReference type="NCBI Taxonomy" id="2883108"/>
    <lineage>
        <taxon>Bacteria</taxon>
        <taxon>Bacillati</taxon>
        <taxon>Actinomycetota</taxon>
        <taxon>Actinomycetes</taxon>
        <taxon>Kitasatosporales</taxon>
        <taxon>Streptomycetaceae</taxon>
        <taxon>Streptomyces</taxon>
    </lineage>
</organism>